<accession>A0A8X6XX01</accession>
<organism evidence="1 2">
    <name type="scientific">Trichonephila inaurata madagascariensis</name>
    <dbReference type="NCBI Taxonomy" id="2747483"/>
    <lineage>
        <taxon>Eukaryota</taxon>
        <taxon>Metazoa</taxon>
        <taxon>Ecdysozoa</taxon>
        <taxon>Arthropoda</taxon>
        <taxon>Chelicerata</taxon>
        <taxon>Arachnida</taxon>
        <taxon>Araneae</taxon>
        <taxon>Araneomorphae</taxon>
        <taxon>Entelegynae</taxon>
        <taxon>Araneoidea</taxon>
        <taxon>Nephilidae</taxon>
        <taxon>Trichonephila</taxon>
        <taxon>Trichonephila inaurata</taxon>
    </lineage>
</organism>
<keyword evidence="2" id="KW-1185">Reference proteome</keyword>
<dbReference type="AlphaFoldDB" id="A0A8X6XX01"/>
<sequence length="121" mass="14304">MCLATKVSSGNELKLVEVSFPHRYELFFQGTKGGGDFEKSASKRQPLGKRKEWKRKRRRCFMRSRNYLRALNERRVIEKYDNHSQSGYCPRRNTRNGIKGFCQKSRRVTTFFHASVRACHL</sequence>
<gene>
    <name evidence="1" type="ORF">TNIN_181271</name>
</gene>
<evidence type="ECO:0000313" key="1">
    <source>
        <dbReference type="EMBL" id="GFY60906.1"/>
    </source>
</evidence>
<proteinExistence type="predicted"/>
<protein>
    <submittedName>
        <fullName evidence="1">Uncharacterized protein</fullName>
    </submittedName>
</protein>
<dbReference type="Proteomes" id="UP000886998">
    <property type="component" value="Unassembled WGS sequence"/>
</dbReference>
<evidence type="ECO:0000313" key="2">
    <source>
        <dbReference type="Proteomes" id="UP000886998"/>
    </source>
</evidence>
<dbReference type="EMBL" id="BMAV01013332">
    <property type="protein sequence ID" value="GFY60906.1"/>
    <property type="molecule type" value="Genomic_DNA"/>
</dbReference>
<reference evidence="1" key="1">
    <citation type="submission" date="2020-08" db="EMBL/GenBank/DDBJ databases">
        <title>Multicomponent nature underlies the extraordinary mechanical properties of spider dragline silk.</title>
        <authorList>
            <person name="Kono N."/>
            <person name="Nakamura H."/>
            <person name="Mori M."/>
            <person name="Yoshida Y."/>
            <person name="Ohtoshi R."/>
            <person name="Malay A.D."/>
            <person name="Moran D.A.P."/>
            <person name="Tomita M."/>
            <person name="Numata K."/>
            <person name="Arakawa K."/>
        </authorList>
    </citation>
    <scope>NUCLEOTIDE SEQUENCE</scope>
</reference>
<comment type="caution">
    <text evidence="1">The sequence shown here is derived from an EMBL/GenBank/DDBJ whole genome shotgun (WGS) entry which is preliminary data.</text>
</comment>
<name>A0A8X6XX01_9ARAC</name>